<gene>
    <name evidence="1" type="ORF">C0J27_00550</name>
</gene>
<keyword evidence="2" id="KW-1185">Reference proteome</keyword>
<organism evidence="1 2">
    <name type="scientific">Candidatus Chromulinivorax destructor</name>
    <dbReference type="NCBI Taxonomy" id="2066483"/>
    <lineage>
        <taxon>Bacteria</taxon>
        <taxon>Candidatus Babelota</taxon>
        <taxon>Candidatus Babeliae</taxon>
        <taxon>Candidatus Babeliales</taxon>
        <taxon>Candidatus Chromulinivoraceae</taxon>
        <taxon>Candidatus Chromulinivorax</taxon>
    </lineage>
</organism>
<protein>
    <submittedName>
        <fullName evidence="1">Uncharacterized protein</fullName>
    </submittedName>
</protein>
<evidence type="ECO:0000313" key="1">
    <source>
        <dbReference type="EMBL" id="AXK60241.1"/>
    </source>
</evidence>
<proteinExistence type="predicted"/>
<dbReference type="EMBL" id="CP025544">
    <property type="protein sequence ID" value="AXK60241.1"/>
    <property type="molecule type" value="Genomic_DNA"/>
</dbReference>
<dbReference type="AlphaFoldDB" id="A0A345ZAC4"/>
<dbReference type="RefSeq" id="WP_115585256.1">
    <property type="nucleotide sequence ID" value="NZ_CP025544.1"/>
</dbReference>
<evidence type="ECO:0000313" key="2">
    <source>
        <dbReference type="Proteomes" id="UP000254834"/>
    </source>
</evidence>
<dbReference type="KEGG" id="cdes:C0J27_00550"/>
<name>A0A345ZAC4_9BACT</name>
<accession>A0A345ZAC4</accession>
<dbReference type="Proteomes" id="UP000254834">
    <property type="component" value="Chromosome"/>
</dbReference>
<sequence>MNRCRILSIFLLCVLSQQMFCSHERSLRLVHGETVDSIYNFQTNVSIFVEQCNFLPQLQDLAQFIYETTERADEEGYHWELAYLSYEERESAIKEPLDLVKPLFVLYDHVDRCKIIELMAPAIAVCVLDSFIKKIEN</sequence>
<reference evidence="1 2" key="1">
    <citation type="submission" date="2017-12" db="EMBL/GenBank/DDBJ databases">
        <title>Chromulinavorax destructans is a abundant pathogen of dominant heterotrophic picoflagllates.</title>
        <authorList>
            <person name="Deeg C.M."/>
            <person name="Zimmer M."/>
            <person name="Suttle C.A."/>
        </authorList>
    </citation>
    <scope>NUCLEOTIDE SEQUENCE [LARGE SCALE GENOMIC DNA]</scope>
    <source>
        <strain evidence="1 2">SeV1</strain>
    </source>
</reference>